<dbReference type="Proteomes" id="UP000036261">
    <property type="component" value="Unassembled WGS sequence"/>
</dbReference>
<reference evidence="1 2" key="1">
    <citation type="journal article" date="2013" name="Int. J. Syst. Evol. Microbiol.">
        <title>Chryseobacterium angstadtii sp. nov., isolated from a newt tank.</title>
        <authorList>
            <person name="Kirk K.E."/>
            <person name="Hoffman J.A."/>
            <person name="Smith K.A."/>
            <person name="Strahan B.L."/>
            <person name="Failor K.C."/>
            <person name="Krebs J.E."/>
            <person name="Gale A.N."/>
            <person name="Do T.D."/>
            <person name="Sontag T.C."/>
            <person name="Batties A.M."/>
            <person name="Mistiszyn K."/>
            <person name="Newman J.D."/>
        </authorList>
    </citation>
    <scope>NUCLEOTIDE SEQUENCE [LARGE SCALE GENOMIC DNA]</scope>
    <source>
        <strain evidence="1 2">KM</strain>
    </source>
</reference>
<protein>
    <submittedName>
        <fullName evidence="1">Uncharacterized protein</fullName>
    </submittedName>
</protein>
<name>A0A0J7IF93_9FLAO</name>
<sequence>MKLTDLIEKIQQGKTEQFLITNSIDIEYDLIDIYAKEKLGIDSEIKFFNAEEIPNEGVINVDGIEYENVCPLNMLEDLVNDFIIQDSQIDTFELTNQVLSYLEKDA</sequence>
<evidence type="ECO:0000313" key="1">
    <source>
        <dbReference type="EMBL" id="KMQ64581.1"/>
    </source>
</evidence>
<proteinExistence type="predicted"/>
<organism evidence="1 2">
    <name type="scientific">Chryseobacterium angstadtii</name>
    <dbReference type="NCBI Taxonomy" id="558151"/>
    <lineage>
        <taxon>Bacteria</taxon>
        <taxon>Pseudomonadati</taxon>
        <taxon>Bacteroidota</taxon>
        <taxon>Flavobacteriia</taxon>
        <taxon>Flavobacteriales</taxon>
        <taxon>Weeksellaceae</taxon>
        <taxon>Chryseobacterium group</taxon>
        <taxon>Chryseobacterium</taxon>
    </lineage>
</organism>
<dbReference type="STRING" id="558151.ACM46_10005"/>
<dbReference type="RefSeq" id="WP_048506504.1">
    <property type="nucleotide sequence ID" value="NZ_LFND01000003.1"/>
</dbReference>
<dbReference type="PATRIC" id="fig|558151.6.peg.2112"/>
<dbReference type="OrthoDB" id="1263570at2"/>
<gene>
    <name evidence="1" type="ORF">ACM46_10005</name>
</gene>
<accession>A0A0J7IF93</accession>
<evidence type="ECO:0000313" key="2">
    <source>
        <dbReference type="Proteomes" id="UP000036261"/>
    </source>
</evidence>
<dbReference type="AlphaFoldDB" id="A0A0J7IF93"/>
<keyword evidence="2" id="KW-1185">Reference proteome</keyword>
<dbReference type="EMBL" id="LFND01000003">
    <property type="protein sequence ID" value="KMQ64581.1"/>
    <property type="molecule type" value="Genomic_DNA"/>
</dbReference>
<comment type="caution">
    <text evidence="1">The sequence shown here is derived from an EMBL/GenBank/DDBJ whole genome shotgun (WGS) entry which is preliminary data.</text>
</comment>